<dbReference type="RefSeq" id="WP_092885312.1">
    <property type="nucleotide sequence ID" value="NZ_FOOI01000011.1"/>
</dbReference>
<evidence type="ECO:0008006" key="3">
    <source>
        <dbReference type="Google" id="ProtNLM"/>
    </source>
</evidence>
<sequence length="161" mass="17128">MPHRYTLASFLNARPDGDEFLGSNWPPHVTLVLNFSIEQSMSALTAAIEGALSGVTVLAAPAEGEELFGPHKDIPVSVLAPTPGLLALHSRLLGVLTEAGACFEKAEYVGSGYRPHVTITPQRRLQRGEVVVVGSVSLVDLEPGEDTHQRGVLATIPLDRA</sequence>
<gene>
    <name evidence="1" type="ORF">FHR37_003991</name>
</gene>
<comment type="caution">
    <text evidence="1">The sequence shown here is derived from an EMBL/GenBank/DDBJ whole genome shotgun (WGS) entry which is preliminary data.</text>
</comment>
<dbReference type="Gene3D" id="3.90.1140.10">
    <property type="entry name" value="Cyclic phosphodiesterase"/>
    <property type="match status" value="1"/>
</dbReference>
<protein>
    <recommendedName>
        <fullName evidence="3">2'-5' RNA ligase superfamily protein</fullName>
    </recommendedName>
</protein>
<proteinExistence type="predicted"/>
<dbReference type="Pfam" id="PF13563">
    <property type="entry name" value="2_5_RNA_ligase2"/>
    <property type="match status" value="1"/>
</dbReference>
<dbReference type="Proteomes" id="UP000533017">
    <property type="component" value="Unassembled WGS sequence"/>
</dbReference>
<dbReference type="SUPFAM" id="SSF55144">
    <property type="entry name" value="LigT-like"/>
    <property type="match status" value="1"/>
</dbReference>
<evidence type="ECO:0000313" key="2">
    <source>
        <dbReference type="Proteomes" id="UP000533017"/>
    </source>
</evidence>
<dbReference type="EMBL" id="JACBZA010000001">
    <property type="protein sequence ID" value="NYH85140.1"/>
    <property type="molecule type" value="Genomic_DNA"/>
</dbReference>
<organism evidence="1 2">
    <name type="scientific">Actinopolymorpha cephalotaxi</name>
    <dbReference type="NCBI Taxonomy" id="504797"/>
    <lineage>
        <taxon>Bacteria</taxon>
        <taxon>Bacillati</taxon>
        <taxon>Actinomycetota</taxon>
        <taxon>Actinomycetes</taxon>
        <taxon>Propionibacteriales</taxon>
        <taxon>Actinopolymorphaceae</taxon>
        <taxon>Actinopolymorpha</taxon>
    </lineage>
</organism>
<dbReference type="InterPro" id="IPR009097">
    <property type="entry name" value="Cyclic_Pdiesterase"/>
</dbReference>
<keyword evidence="2" id="KW-1185">Reference proteome</keyword>
<accession>A0ABX2S9P3</accession>
<reference evidence="1 2" key="1">
    <citation type="submission" date="2020-07" db="EMBL/GenBank/DDBJ databases">
        <title>Sequencing the genomes of 1000 actinobacteria strains.</title>
        <authorList>
            <person name="Klenk H.-P."/>
        </authorList>
    </citation>
    <scope>NUCLEOTIDE SEQUENCE [LARGE SCALE GENOMIC DNA]</scope>
    <source>
        <strain evidence="1 2">DSM 45117</strain>
    </source>
</reference>
<evidence type="ECO:0000313" key="1">
    <source>
        <dbReference type="EMBL" id="NYH85140.1"/>
    </source>
</evidence>
<name>A0ABX2S9P3_9ACTN</name>